<comment type="subcellular location">
    <subcellularLocation>
        <location evidence="1">Cell envelope</location>
    </subcellularLocation>
</comment>
<protein>
    <submittedName>
        <fullName evidence="6">HlyD membrane-fusion protein of T1SS</fullName>
    </submittedName>
</protein>
<dbReference type="InterPro" id="IPR058636">
    <property type="entry name" value="Beta-barrel_YknX"/>
</dbReference>
<dbReference type="RefSeq" id="WP_073155294.1">
    <property type="nucleotide sequence ID" value="NZ_FQVL01000008.1"/>
</dbReference>
<feature type="transmembrane region" description="Helical" evidence="4">
    <location>
        <begin position="12"/>
        <end position="33"/>
    </location>
</feature>
<name>A0A1M4Z7K3_9BACL</name>
<dbReference type="STRING" id="112248.SAMN05444392_10865"/>
<dbReference type="EMBL" id="FQVL01000008">
    <property type="protein sequence ID" value="SHF13566.1"/>
    <property type="molecule type" value="Genomic_DNA"/>
</dbReference>
<keyword evidence="4" id="KW-1133">Transmembrane helix</keyword>
<evidence type="ECO:0000256" key="1">
    <source>
        <dbReference type="ARBA" id="ARBA00004196"/>
    </source>
</evidence>
<keyword evidence="2" id="KW-0175">Coiled coil</keyword>
<dbReference type="SUPFAM" id="SSF111369">
    <property type="entry name" value="HlyD-like secretion proteins"/>
    <property type="match status" value="1"/>
</dbReference>
<feature type="region of interest" description="Disordered" evidence="3">
    <location>
        <begin position="75"/>
        <end position="105"/>
    </location>
</feature>
<gene>
    <name evidence="6" type="ORF">SAMN05444392_10865</name>
</gene>
<evidence type="ECO:0000256" key="3">
    <source>
        <dbReference type="SAM" id="MobiDB-lite"/>
    </source>
</evidence>
<evidence type="ECO:0000256" key="2">
    <source>
        <dbReference type="ARBA" id="ARBA00023054"/>
    </source>
</evidence>
<dbReference type="Gene3D" id="2.40.50.100">
    <property type="match status" value="1"/>
</dbReference>
<dbReference type="PANTHER" id="PTHR32347">
    <property type="entry name" value="EFFLUX SYSTEM COMPONENT YKNX-RELATED"/>
    <property type="match status" value="1"/>
</dbReference>
<reference evidence="6 7" key="1">
    <citation type="submission" date="2016-11" db="EMBL/GenBank/DDBJ databases">
        <authorList>
            <person name="Jaros S."/>
            <person name="Januszkiewicz K."/>
            <person name="Wedrychowicz H."/>
        </authorList>
    </citation>
    <scope>NUCLEOTIDE SEQUENCE [LARGE SCALE GENOMIC DNA]</scope>
    <source>
        <strain evidence="6 7">DSM 44666</strain>
    </source>
</reference>
<dbReference type="Gene3D" id="2.40.30.170">
    <property type="match status" value="1"/>
</dbReference>
<evidence type="ECO:0000313" key="7">
    <source>
        <dbReference type="Proteomes" id="UP000184476"/>
    </source>
</evidence>
<dbReference type="GO" id="GO:0030313">
    <property type="term" value="C:cell envelope"/>
    <property type="evidence" value="ECO:0007669"/>
    <property type="project" value="UniProtKB-SubCell"/>
</dbReference>
<dbReference type="GO" id="GO:0055085">
    <property type="term" value="P:transmembrane transport"/>
    <property type="evidence" value="ECO:0007669"/>
    <property type="project" value="InterPro"/>
</dbReference>
<keyword evidence="4" id="KW-0472">Membrane</keyword>
<evidence type="ECO:0000259" key="5">
    <source>
        <dbReference type="Pfam" id="PF25990"/>
    </source>
</evidence>
<dbReference type="Proteomes" id="UP000184476">
    <property type="component" value="Unassembled WGS sequence"/>
</dbReference>
<keyword evidence="4" id="KW-0812">Transmembrane</keyword>
<dbReference type="InterPro" id="IPR050465">
    <property type="entry name" value="UPF0194_transport"/>
</dbReference>
<evidence type="ECO:0000256" key="4">
    <source>
        <dbReference type="SAM" id="Phobius"/>
    </source>
</evidence>
<keyword evidence="7" id="KW-1185">Reference proteome</keyword>
<organism evidence="6 7">
    <name type="scientific">Seinonella peptonophila</name>
    <dbReference type="NCBI Taxonomy" id="112248"/>
    <lineage>
        <taxon>Bacteria</taxon>
        <taxon>Bacillati</taxon>
        <taxon>Bacillota</taxon>
        <taxon>Bacilli</taxon>
        <taxon>Bacillales</taxon>
        <taxon>Thermoactinomycetaceae</taxon>
        <taxon>Seinonella</taxon>
    </lineage>
</organism>
<dbReference type="OrthoDB" id="9811754at2"/>
<sequence>MEQTVEKNRRFPWAISVIVLLVLIGVGVALYMYNQSSLYIQTDNAKLTVDQVTISAKQNSKLATWDIQQGTSLQKNQKLGSEQPLTAGTNPTGQTAQTKQPTASASDIVSPIAGTVIQNRLQAGQSVTQGQPLAVVADLSKVYVLAYVDEDQIHNVAVDKDVDITFDAYKDQTFSGKVAEIGSTAGKFAQSSAILSTSTDKKEMERVPVKIEIDHFSVKYPVIGLNASVKIHK</sequence>
<accession>A0A1M4Z7K3</accession>
<dbReference type="Pfam" id="PF25990">
    <property type="entry name" value="Beta-barrel_YknX"/>
    <property type="match status" value="1"/>
</dbReference>
<dbReference type="AlphaFoldDB" id="A0A1M4Z7K3"/>
<proteinExistence type="predicted"/>
<evidence type="ECO:0000313" key="6">
    <source>
        <dbReference type="EMBL" id="SHF13566.1"/>
    </source>
</evidence>
<feature type="domain" description="YknX-like beta-barrel" evidence="5">
    <location>
        <begin position="144"/>
        <end position="216"/>
    </location>
</feature>